<gene>
    <name evidence="1" type="ORF">BRAFLDRAFT_128943</name>
</gene>
<organism>
    <name type="scientific">Branchiostoma floridae</name>
    <name type="common">Florida lancelet</name>
    <name type="synonym">Amphioxus</name>
    <dbReference type="NCBI Taxonomy" id="7739"/>
    <lineage>
        <taxon>Eukaryota</taxon>
        <taxon>Metazoa</taxon>
        <taxon>Chordata</taxon>
        <taxon>Cephalochordata</taxon>
        <taxon>Leptocardii</taxon>
        <taxon>Amphioxiformes</taxon>
        <taxon>Branchiostomatidae</taxon>
        <taxon>Branchiostoma</taxon>
    </lineage>
</organism>
<accession>C3YLC4</accession>
<dbReference type="AlphaFoldDB" id="C3YLC4"/>
<protein>
    <submittedName>
        <fullName evidence="1">Uncharacterized protein</fullName>
    </submittedName>
</protein>
<sequence length="144" mass="15869">MQLLTGNKDIMKRKTRLKYTCFKNGPGVEQTWWNLCLSTDAQQVFNFTSLAGVSIVSEAGDLALRCSHHHLHCPRQAAAFYSLEAQCGGGMGQQGEAHLDTGSMEISLETCIRIEERECQACQEFLLGILSAECVKQSVVDKGN</sequence>
<dbReference type="EMBL" id="GG666527">
    <property type="protein sequence ID" value="EEN58861.1"/>
    <property type="molecule type" value="Genomic_DNA"/>
</dbReference>
<proteinExistence type="predicted"/>
<reference evidence="1" key="1">
    <citation type="journal article" date="2008" name="Nature">
        <title>The amphioxus genome and the evolution of the chordate karyotype.</title>
        <authorList>
            <consortium name="US DOE Joint Genome Institute (JGI-PGF)"/>
            <person name="Putnam N.H."/>
            <person name="Butts T."/>
            <person name="Ferrier D.E.K."/>
            <person name="Furlong R.F."/>
            <person name="Hellsten U."/>
            <person name="Kawashima T."/>
            <person name="Robinson-Rechavi M."/>
            <person name="Shoguchi E."/>
            <person name="Terry A."/>
            <person name="Yu J.-K."/>
            <person name="Benito-Gutierrez E.L."/>
            <person name="Dubchak I."/>
            <person name="Garcia-Fernandez J."/>
            <person name="Gibson-Brown J.J."/>
            <person name="Grigoriev I.V."/>
            <person name="Horton A.C."/>
            <person name="de Jong P.J."/>
            <person name="Jurka J."/>
            <person name="Kapitonov V.V."/>
            <person name="Kohara Y."/>
            <person name="Kuroki Y."/>
            <person name="Lindquist E."/>
            <person name="Lucas S."/>
            <person name="Osoegawa K."/>
            <person name="Pennacchio L.A."/>
            <person name="Salamov A.A."/>
            <person name="Satou Y."/>
            <person name="Sauka-Spengler T."/>
            <person name="Schmutz J."/>
            <person name="Shin-I T."/>
            <person name="Toyoda A."/>
            <person name="Bronner-Fraser M."/>
            <person name="Fujiyama A."/>
            <person name="Holland L.Z."/>
            <person name="Holland P.W.H."/>
            <person name="Satoh N."/>
            <person name="Rokhsar D.S."/>
        </authorList>
    </citation>
    <scope>NUCLEOTIDE SEQUENCE [LARGE SCALE GENOMIC DNA]</scope>
    <source>
        <strain evidence="1">S238N-H82</strain>
        <tissue evidence="1">Testes</tissue>
    </source>
</reference>
<name>C3YLC4_BRAFL</name>
<evidence type="ECO:0000313" key="1">
    <source>
        <dbReference type="EMBL" id="EEN58861.1"/>
    </source>
</evidence>
<dbReference type="InParanoid" id="C3YLC4"/>